<name>A0A318I4E7_9BACT</name>
<dbReference type="Proteomes" id="UP000248314">
    <property type="component" value="Unassembled WGS sequence"/>
</dbReference>
<dbReference type="PROSITE" id="PS51257">
    <property type="entry name" value="PROKAR_LIPOPROTEIN"/>
    <property type="match status" value="1"/>
</dbReference>
<dbReference type="AlphaFoldDB" id="A0A318I4E7"/>
<evidence type="ECO:0000313" key="2">
    <source>
        <dbReference type="Proteomes" id="UP000248314"/>
    </source>
</evidence>
<accession>A0A318I4E7</accession>
<organism evidence="1 2">
    <name type="scientific">Hoylesella shahii DSM 15611 = JCM 12083</name>
    <dbReference type="NCBI Taxonomy" id="1122991"/>
    <lineage>
        <taxon>Bacteria</taxon>
        <taxon>Pseudomonadati</taxon>
        <taxon>Bacteroidota</taxon>
        <taxon>Bacteroidia</taxon>
        <taxon>Bacteroidales</taxon>
        <taxon>Prevotellaceae</taxon>
        <taxon>Hoylesella</taxon>
    </lineage>
</organism>
<protein>
    <submittedName>
        <fullName evidence="1">Uncharacterized protein</fullName>
    </submittedName>
</protein>
<dbReference type="EMBL" id="QJJX01000003">
    <property type="protein sequence ID" value="PXX24100.1"/>
    <property type="molecule type" value="Genomic_DNA"/>
</dbReference>
<proteinExistence type="predicted"/>
<dbReference type="RefSeq" id="WP_110369949.1">
    <property type="nucleotide sequence ID" value="NZ_QJJX01000003.1"/>
</dbReference>
<reference evidence="1 2" key="1">
    <citation type="submission" date="2018-05" db="EMBL/GenBank/DDBJ databases">
        <title>Genomic Encyclopedia of Type Strains, Phase I: the one thousand microbial genomes (KMG-I) project.</title>
        <authorList>
            <person name="Kyrpides N."/>
        </authorList>
    </citation>
    <scope>NUCLEOTIDE SEQUENCE [LARGE SCALE GENOMIC DNA]</scope>
    <source>
        <strain evidence="1 2">DSM 15611</strain>
    </source>
</reference>
<dbReference type="STRING" id="1122991.GCA_000613445_03058"/>
<comment type="caution">
    <text evidence="1">The sequence shown here is derived from an EMBL/GenBank/DDBJ whole genome shotgun (WGS) entry which is preliminary data.</text>
</comment>
<keyword evidence="2" id="KW-1185">Reference proteome</keyword>
<sequence length="281" mass="31772">MMRTKYISLVLLVLSFLACTPKDEKELIGGGTHYLLTARECNYAWAFNGYIKQIPHQGFVQTKISSLKKDTTLKASDFILGFTTCNVDIKDIKKQPDWEGYQEAYKKYGESLLIDFPPFIVLSTKPDKMADKEDPVIETRLKQQLENRYTRAVYDMPAAHLVYVDYRLTWLKDIKITSSAEIAGRTPGQSLTDLFVVEDYFRHHAFIVTSNKNVITDDKKIVGISLSQYLSYKPMAPAGIYLRFKDNVSVSAPVTAQFTIELITGEDKSIKTTAAAVKLAP</sequence>
<evidence type="ECO:0000313" key="1">
    <source>
        <dbReference type="EMBL" id="PXX24100.1"/>
    </source>
</evidence>
<gene>
    <name evidence="1" type="ORF">EJ73_00341</name>
</gene>